<keyword evidence="6" id="KW-1185">Reference proteome</keyword>
<feature type="non-terminal residue" evidence="5">
    <location>
        <position position="1"/>
    </location>
</feature>
<comment type="similarity">
    <text evidence="1 3">Belongs to the sulfotransferase 1 family.</text>
</comment>
<feature type="domain" description="Sulfotransferase" evidence="4">
    <location>
        <begin position="1"/>
        <end position="85"/>
    </location>
</feature>
<evidence type="ECO:0000313" key="6">
    <source>
        <dbReference type="Proteomes" id="UP000027120"/>
    </source>
</evidence>
<dbReference type="InterPro" id="IPR027417">
    <property type="entry name" value="P-loop_NTPase"/>
</dbReference>
<dbReference type="Pfam" id="PF00685">
    <property type="entry name" value="Sulfotransfer_1"/>
    <property type="match status" value="1"/>
</dbReference>
<dbReference type="GO" id="GO:0008146">
    <property type="term" value="F:sulfotransferase activity"/>
    <property type="evidence" value="ECO:0007669"/>
    <property type="project" value="InterPro"/>
</dbReference>
<dbReference type="SMR" id="A0A067FE82"/>
<dbReference type="AlphaFoldDB" id="A0A067FE82"/>
<evidence type="ECO:0000256" key="1">
    <source>
        <dbReference type="ARBA" id="ARBA00005771"/>
    </source>
</evidence>
<sequence length="95" mass="11008">AEFLSQPFTSEEEEAGVVQEIVKLRSFENMSNLEVTKSRINRVNIEIKNDVYFRQGKVGAWKNHLTAEMLQCLDQIVQQKFKDSGFVTLKMFSSF</sequence>
<dbReference type="Gene3D" id="3.40.50.300">
    <property type="entry name" value="P-loop containing nucleotide triphosphate hydrolases"/>
    <property type="match status" value="1"/>
</dbReference>
<gene>
    <name evidence="5" type="ORF">CISIN_1g039804mg</name>
</gene>
<dbReference type="PANTHER" id="PTHR11783">
    <property type="entry name" value="SULFOTRANSFERASE SULT"/>
    <property type="match status" value="1"/>
</dbReference>
<dbReference type="Proteomes" id="UP000027120">
    <property type="component" value="Unassembled WGS sequence"/>
</dbReference>
<organism evidence="5 6">
    <name type="scientific">Citrus sinensis</name>
    <name type="common">Sweet orange</name>
    <name type="synonym">Citrus aurantium var. sinensis</name>
    <dbReference type="NCBI Taxonomy" id="2711"/>
    <lineage>
        <taxon>Eukaryota</taxon>
        <taxon>Viridiplantae</taxon>
        <taxon>Streptophyta</taxon>
        <taxon>Embryophyta</taxon>
        <taxon>Tracheophyta</taxon>
        <taxon>Spermatophyta</taxon>
        <taxon>Magnoliopsida</taxon>
        <taxon>eudicotyledons</taxon>
        <taxon>Gunneridae</taxon>
        <taxon>Pentapetalae</taxon>
        <taxon>rosids</taxon>
        <taxon>malvids</taxon>
        <taxon>Sapindales</taxon>
        <taxon>Rutaceae</taxon>
        <taxon>Aurantioideae</taxon>
        <taxon>Citrus</taxon>
    </lineage>
</organism>
<evidence type="ECO:0000256" key="3">
    <source>
        <dbReference type="RuleBase" id="RU361155"/>
    </source>
</evidence>
<evidence type="ECO:0000259" key="4">
    <source>
        <dbReference type="Pfam" id="PF00685"/>
    </source>
</evidence>
<dbReference type="EMBL" id="KK784902">
    <property type="protein sequence ID" value="KDO65653.1"/>
    <property type="molecule type" value="Genomic_DNA"/>
</dbReference>
<dbReference type="EC" id="2.8.2.-" evidence="3"/>
<evidence type="ECO:0000256" key="2">
    <source>
        <dbReference type="ARBA" id="ARBA00022679"/>
    </source>
</evidence>
<dbReference type="STRING" id="2711.A0A067FE82"/>
<dbReference type="InterPro" id="IPR000863">
    <property type="entry name" value="Sulfotransferase_dom"/>
</dbReference>
<protein>
    <recommendedName>
        <fullName evidence="3">Sulfotransferase</fullName>
        <ecNumber evidence="3">2.8.2.-</ecNumber>
    </recommendedName>
</protein>
<dbReference type="SUPFAM" id="SSF52540">
    <property type="entry name" value="P-loop containing nucleoside triphosphate hydrolases"/>
    <property type="match status" value="1"/>
</dbReference>
<keyword evidence="2 3" id="KW-0808">Transferase</keyword>
<proteinExistence type="inferred from homology"/>
<evidence type="ECO:0000313" key="5">
    <source>
        <dbReference type="EMBL" id="KDO65653.1"/>
    </source>
</evidence>
<reference evidence="5 6" key="1">
    <citation type="submission" date="2014-04" db="EMBL/GenBank/DDBJ databases">
        <authorList>
            <consortium name="International Citrus Genome Consortium"/>
            <person name="Gmitter F."/>
            <person name="Chen C."/>
            <person name="Farmerie W."/>
            <person name="Harkins T."/>
            <person name="Desany B."/>
            <person name="Mohiuddin M."/>
            <person name="Kodira C."/>
            <person name="Borodovsky M."/>
            <person name="Lomsadze A."/>
            <person name="Burns P."/>
            <person name="Jenkins J."/>
            <person name="Prochnik S."/>
            <person name="Shu S."/>
            <person name="Chapman J."/>
            <person name="Pitluck S."/>
            <person name="Schmutz J."/>
            <person name="Rokhsar D."/>
        </authorList>
    </citation>
    <scope>NUCLEOTIDE SEQUENCE</scope>
</reference>
<accession>A0A067FE82</accession>
<name>A0A067FE82_CITSI</name>